<evidence type="ECO:0000313" key="2">
    <source>
        <dbReference type="Proteomes" id="UP000235145"/>
    </source>
</evidence>
<dbReference type="EMBL" id="NBSK02000003">
    <property type="protein sequence ID" value="KAJ0219408.1"/>
    <property type="molecule type" value="Genomic_DNA"/>
</dbReference>
<gene>
    <name evidence="1" type="ORF">LSAT_V11C300134280</name>
</gene>
<dbReference type="AlphaFoldDB" id="A0A9R1W906"/>
<reference evidence="1 2" key="1">
    <citation type="journal article" date="2017" name="Nat. Commun.">
        <title>Genome assembly with in vitro proximity ligation data and whole-genome triplication in lettuce.</title>
        <authorList>
            <person name="Reyes-Chin-Wo S."/>
            <person name="Wang Z."/>
            <person name="Yang X."/>
            <person name="Kozik A."/>
            <person name="Arikit S."/>
            <person name="Song C."/>
            <person name="Xia L."/>
            <person name="Froenicke L."/>
            <person name="Lavelle D.O."/>
            <person name="Truco M.J."/>
            <person name="Xia R."/>
            <person name="Zhu S."/>
            <person name="Xu C."/>
            <person name="Xu H."/>
            <person name="Xu X."/>
            <person name="Cox K."/>
            <person name="Korf I."/>
            <person name="Meyers B.C."/>
            <person name="Michelmore R.W."/>
        </authorList>
    </citation>
    <scope>NUCLEOTIDE SEQUENCE [LARGE SCALE GENOMIC DNA]</scope>
    <source>
        <strain evidence="2">cv. Salinas</strain>
        <tissue evidence="1">Seedlings</tissue>
    </source>
</reference>
<comment type="caution">
    <text evidence="1">The sequence shown here is derived from an EMBL/GenBank/DDBJ whole genome shotgun (WGS) entry which is preliminary data.</text>
</comment>
<organism evidence="1 2">
    <name type="scientific">Lactuca sativa</name>
    <name type="common">Garden lettuce</name>
    <dbReference type="NCBI Taxonomy" id="4236"/>
    <lineage>
        <taxon>Eukaryota</taxon>
        <taxon>Viridiplantae</taxon>
        <taxon>Streptophyta</taxon>
        <taxon>Embryophyta</taxon>
        <taxon>Tracheophyta</taxon>
        <taxon>Spermatophyta</taxon>
        <taxon>Magnoliopsida</taxon>
        <taxon>eudicotyledons</taxon>
        <taxon>Gunneridae</taxon>
        <taxon>Pentapetalae</taxon>
        <taxon>asterids</taxon>
        <taxon>campanulids</taxon>
        <taxon>Asterales</taxon>
        <taxon>Asteraceae</taxon>
        <taxon>Cichorioideae</taxon>
        <taxon>Cichorieae</taxon>
        <taxon>Lactucinae</taxon>
        <taxon>Lactuca</taxon>
    </lineage>
</organism>
<protein>
    <submittedName>
        <fullName evidence="1">Uncharacterized protein</fullName>
    </submittedName>
</protein>
<name>A0A9R1W906_LACSA</name>
<dbReference type="PANTHER" id="PTHR48449:SF1">
    <property type="entry name" value="DUF1985 DOMAIN-CONTAINING PROTEIN"/>
    <property type="match status" value="1"/>
</dbReference>
<keyword evidence="2" id="KW-1185">Reference proteome</keyword>
<sequence>MRGWAAQLTFKVVVGIVLRKFIPRLNTRKMKIFRGTPFETFISMPISNGDPMFCHLLMLHEVVARTGRFRFELRGGLRFGPYFDVINTKFDTKYILRDRLFPNVTDENLRLKDIKDYIKGPEFLTCGDDDAVSYDEIQIRAFSRYNDTKLRIVFGIIHRFLRDHDNVASPMILKYTVTGFHLPFQVWILETFLKAVYHTANENNIPRVVQATNIEIKLPFYMCYLDWTFNRVESPLMQQSPTKQRSPSPQPSHVREAYCITTPDNKLDNIIGVNDLAAIMKHYT</sequence>
<proteinExistence type="predicted"/>
<evidence type="ECO:0000313" key="1">
    <source>
        <dbReference type="EMBL" id="KAJ0219408.1"/>
    </source>
</evidence>
<dbReference type="Proteomes" id="UP000235145">
    <property type="component" value="Unassembled WGS sequence"/>
</dbReference>
<dbReference type="PANTHER" id="PTHR48449">
    <property type="entry name" value="DUF1985 DOMAIN-CONTAINING PROTEIN"/>
    <property type="match status" value="1"/>
</dbReference>
<accession>A0A9R1W906</accession>